<name>M2YZJ3_9PSEU</name>
<dbReference type="InterPro" id="IPR009939">
    <property type="entry name" value="Chitosanase_fungal"/>
</dbReference>
<evidence type="ECO:0000313" key="10">
    <source>
        <dbReference type="Proteomes" id="UP000054226"/>
    </source>
</evidence>
<reference evidence="9 10" key="1">
    <citation type="journal article" date="2013" name="Genome Announc.">
        <title>Draft Genome Sequence of Amycolatopsis decaplanina Strain DSM 44594T.</title>
        <authorList>
            <person name="Kaur N."/>
            <person name="Kumar S."/>
            <person name="Bala M."/>
            <person name="Raghava G.P."/>
            <person name="Mayilraj S."/>
        </authorList>
    </citation>
    <scope>NUCLEOTIDE SEQUENCE [LARGE SCALE GENOMIC DNA]</scope>
    <source>
        <strain evidence="9 10">DSM 44594</strain>
    </source>
</reference>
<dbReference type="Proteomes" id="UP000054226">
    <property type="component" value="Unassembled WGS sequence"/>
</dbReference>
<dbReference type="Pfam" id="PF07335">
    <property type="entry name" value="Glyco_hydro_75"/>
    <property type="match status" value="1"/>
</dbReference>
<dbReference type="PANTHER" id="PTHR42061">
    <property type="entry name" value="ENDO-CHITOSANASE"/>
    <property type="match status" value="1"/>
</dbReference>
<dbReference type="PANTHER" id="PTHR42061:SF6">
    <property type="entry name" value="ENDO-CHITOSANASE"/>
    <property type="match status" value="1"/>
</dbReference>
<dbReference type="GO" id="GO:0000272">
    <property type="term" value="P:polysaccharide catabolic process"/>
    <property type="evidence" value="ECO:0007669"/>
    <property type="project" value="UniProtKB-KW"/>
</dbReference>
<dbReference type="AlphaFoldDB" id="M2YZJ3"/>
<keyword evidence="3 8" id="KW-0732">Signal</keyword>
<keyword evidence="6" id="KW-0326">Glycosidase</keyword>
<proteinExistence type="predicted"/>
<organism evidence="9 10">
    <name type="scientific">Amycolatopsis decaplanina DSM 44594</name>
    <dbReference type="NCBI Taxonomy" id="1284240"/>
    <lineage>
        <taxon>Bacteria</taxon>
        <taxon>Bacillati</taxon>
        <taxon>Actinomycetota</taxon>
        <taxon>Actinomycetes</taxon>
        <taxon>Pseudonocardiales</taxon>
        <taxon>Pseudonocardiaceae</taxon>
        <taxon>Amycolatopsis</taxon>
    </lineage>
</organism>
<dbReference type="PATRIC" id="fig|1284240.4.peg.3101"/>
<keyword evidence="4" id="KW-0378">Hydrolase</keyword>
<evidence type="ECO:0000256" key="3">
    <source>
        <dbReference type="ARBA" id="ARBA00022729"/>
    </source>
</evidence>
<dbReference type="EMBL" id="AOHO01000048">
    <property type="protein sequence ID" value="EME60392.1"/>
    <property type="molecule type" value="Genomic_DNA"/>
</dbReference>
<evidence type="ECO:0000256" key="7">
    <source>
        <dbReference type="ARBA" id="ARBA00023326"/>
    </source>
</evidence>
<feature type="signal peptide" evidence="8">
    <location>
        <begin position="1"/>
        <end position="22"/>
    </location>
</feature>
<evidence type="ECO:0000256" key="2">
    <source>
        <dbReference type="ARBA" id="ARBA00022525"/>
    </source>
</evidence>
<keyword evidence="2" id="KW-0964">Secreted</keyword>
<protein>
    <submittedName>
        <fullName evidence="9">Secreted protein</fullName>
    </submittedName>
</protein>
<gene>
    <name evidence="9" type="ORF">H074_15237</name>
</gene>
<evidence type="ECO:0000313" key="9">
    <source>
        <dbReference type="EMBL" id="EME60392.1"/>
    </source>
</evidence>
<evidence type="ECO:0000256" key="1">
    <source>
        <dbReference type="ARBA" id="ARBA00004613"/>
    </source>
</evidence>
<evidence type="ECO:0000256" key="6">
    <source>
        <dbReference type="ARBA" id="ARBA00023295"/>
    </source>
</evidence>
<dbReference type="GO" id="GO:0016977">
    <property type="term" value="F:chitosanase activity"/>
    <property type="evidence" value="ECO:0007669"/>
    <property type="project" value="InterPro"/>
</dbReference>
<comment type="caution">
    <text evidence="9">The sequence shown here is derived from an EMBL/GenBank/DDBJ whole genome shotgun (WGS) entry which is preliminary data.</text>
</comment>
<keyword evidence="5" id="KW-0119">Carbohydrate metabolism</keyword>
<keyword evidence="10" id="KW-1185">Reference proteome</keyword>
<dbReference type="GO" id="GO:0005576">
    <property type="term" value="C:extracellular region"/>
    <property type="evidence" value="ECO:0007669"/>
    <property type="project" value="UniProtKB-SubCell"/>
</dbReference>
<evidence type="ECO:0000256" key="5">
    <source>
        <dbReference type="ARBA" id="ARBA00023277"/>
    </source>
</evidence>
<evidence type="ECO:0000256" key="8">
    <source>
        <dbReference type="SAM" id="SignalP"/>
    </source>
</evidence>
<accession>M2YZJ3</accession>
<keyword evidence="7" id="KW-0624">Polysaccharide degradation</keyword>
<feature type="chain" id="PRO_5039463292" evidence="8">
    <location>
        <begin position="23"/>
        <end position="226"/>
    </location>
</feature>
<evidence type="ECO:0000256" key="4">
    <source>
        <dbReference type="ARBA" id="ARBA00022801"/>
    </source>
</evidence>
<sequence length="226" mass="23517">MFGMRKLLLFSAMVVAAGLAPAAAVASQAPVSVQAAPTAQQLLAKTTNCKQVSNGKYKTDDETGRTIAVCDAGSAVFWKADMDVDCDGQPTARCNKNTDPWFQDGTAYPRSDGKALIADQTPYIVVPSISSTWNFEKAGLKGAGSCAVIYNNKVLYTVIGDTGPKDIIGEASYATAKALGINPDPANGGVDSGVTYICFKNSKVSPIEDHGKATSVGQGLAAKWVG</sequence>
<comment type="subcellular location">
    <subcellularLocation>
        <location evidence="1">Secreted</location>
    </subcellularLocation>
</comment>